<dbReference type="Pfam" id="PF00950">
    <property type="entry name" value="ABC-3"/>
    <property type="match status" value="1"/>
</dbReference>
<keyword evidence="6" id="KW-0813">Transport</keyword>
<dbReference type="InterPro" id="IPR037294">
    <property type="entry name" value="ABC_BtuC-like"/>
</dbReference>
<reference evidence="8 9" key="1">
    <citation type="submission" date="2016-11" db="EMBL/GenBank/DDBJ databases">
        <authorList>
            <person name="Jaros S."/>
            <person name="Januszkiewicz K."/>
            <person name="Wedrychowicz H."/>
        </authorList>
    </citation>
    <scope>NUCLEOTIDE SEQUENCE [LARGE SCALE GENOMIC DNA]</scope>
    <source>
        <strain evidence="8 9">DSM 43832</strain>
    </source>
</reference>
<organism evidence="8 9">
    <name type="scientific">Pseudonocardia thermophila</name>
    <dbReference type="NCBI Taxonomy" id="1848"/>
    <lineage>
        <taxon>Bacteria</taxon>
        <taxon>Bacillati</taxon>
        <taxon>Actinomycetota</taxon>
        <taxon>Actinomycetes</taxon>
        <taxon>Pseudonocardiales</taxon>
        <taxon>Pseudonocardiaceae</taxon>
        <taxon>Pseudonocardia</taxon>
    </lineage>
</organism>
<proteinExistence type="inferred from homology"/>
<feature type="transmembrane region" description="Helical" evidence="7">
    <location>
        <begin position="26"/>
        <end position="45"/>
    </location>
</feature>
<evidence type="ECO:0000313" key="8">
    <source>
        <dbReference type="EMBL" id="SHK70852.1"/>
    </source>
</evidence>
<feature type="transmembrane region" description="Helical" evidence="7">
    <location>
        <begin position="256"/>
        <end position="275"/>
    </location>
</feature>
<dbReference type="AlphaFoldDB" id="A0A1M6UNS4"/>
<evidence type="ECO:0000256" key="5">
    <source>
        <dbReference type="ARBA" id="ARBA00023136"/>
    </source>
</evidence>
<comment type="subcellular location">
    <subcellularLocation>
        <location evidence="6">Cell membrane</location>
        <topology evidence="6">Multi-pass membrane protein</topology>
    </subcellularLocation>
    <subcellularLocation>
        <location evidence="1">Membrane</location>
        <topology evidence="1">Multi-pass membrane protein</topology>
    </subcellularLocation>
</comment>
<sequence>MSELLGRLFTFEGLGRLLALDFVQSAFLACAVLGLAAGLLAPLIVARGMSFAVHGTAELAFTGGAAALLAGVSVGLGAVGGALLAGLVFGLLGLRQRERDSVIGVVLAFGLGLGVLMLSLYRGRSSNKFGLLTGSIVSVDSTDLTTLAVVAAVVIGTLAAVYRPMLFASTDPDVAVARGVPVRALSVVFAMLIGLTTALAVPIVGAILVLSVMIVPGAAAARVTASPVRASLLAVAIAEFSLLGGVFLSLAPGLPVSGYVAALSFLCYLACRLIGRVRSRDRALVPA</sequence>
<dbReference type="STRING" id="1848.SAMN05443637_110204"/>
<dbReference type="Proteomes" id="UP000184363">
    <property type="component" value="Unassembled WGS sequence"/>
</dbReference>
<dbReference type="PANTHER" id="PTHR30477">
    <property type="entry name" value="ABC-TRANSPORTER METAL-BINDING PROTEIN"/>
    <property type="match status" value="1"/>
</dbReference>
<feature type="transmembrane region" description="Helical" evidence="7">
    <location>
        <begin position="65"/>
        <end position="94"/>
    </location>
</feature>
<protein>
    <submittedName>
        <fullName evidence="8">Zinc/manganese transport system permease protein</fullName>
    </submittedName>
</protein>
<feature type="transmembrane region" description="Helical" evidence="7">
    <location>
        <begin position="232"/>
        <end position="250"/>
    </location>
</feature>
<keyword evidence="5 7" id="KW-0472">Membrane</keyword>
<feature type="transmembrane region" description="Helical" evidence="7">
    <location>
        <begin position="141"/>
        <end position="162"/>
    </location>
</feature>
<dbReference type="RefSeq" id="WP_073457686.1">
    <property type="nucleotide sequence ID" value="NZ_CALGVN010000048.1"/>
</dbReference>
<comment type="similarity">
    <text evidence="2 6">Belongs to the ABC-3 integral membrane protein family.</text>
</comment>
<dbReference type="Gene3D" id="1.10.3470.10">
    <property type="entry name" value="ABC transporter involved in vitamin B12 uptake, BtuC"/>
    <property type="match status" value="1"/>
</dbReference>
<dbReference type="InterPro" id="IPR001626">
    <property type="entry name" value="ABC_TroCD"/>
</dbReference>
<dbReference type="OrthoDB" id="2375762at2"/>
<dbReference type="GO" id="GO:0055085">
    <property type="term" value="P:transmembrane transport"/>
    <property type="evidence" value="ECO:0007669"/>
    <property type="project" value="InterPro"/>
</dbReference>
<evidence type="ECO:0000256" key="7">
    <source>
        <dbReference type="SAM" id="Phobius"/>
    </source>
</evidence>
<keyword evidence="3 6" id="KW-0812">Transmembrane</keyword>
<evidence type="ECO:0000256" key="4">
    <source>
        <dbReference type="ARBA" id="ARBA00022989"/>
    </source>
</evidence>
<evidence type="ECO:0000256" key="3">
    <source>
        <dbReference type="ARBA" id="ARBA00022692"/>
    </source>
</evidence>
<gene>
    <name evidence="8" type="ORF">SAMN05443637_110204</name>
</gene>
<name>A0A1M6UNS4_PSETH</name>
<keyword evidence="4 7" id="KW-1133">Transmembrane helix</keyword>
<evidence type="ECO:0000256" key="1">
    <source>
        <dbReference type="ARBA" id="ARBA00004141"/>
    </source>
</evidence>
<dbReference type="GO" id="GO:0043190">
    <property type="term" value="C:ATP-binding cassette (ABC) transporter complex"/>
    <property type="evidence" value="ECO:0007669"/>
    <property type="project" value="InterPro"/>
</dbReference>
<evidence type="ECO:0000313" key="9">
    <source>
        <dbReference type="Proteomes" id="UP000184363"/>
    </source>
</evidence>
<keyword evidence="9" id="KW-1185">Reference proteome</keyword>
<dbReference type="SUPFAM" id="SSF81345">
    <property type="entry name" value="ABC transporter involved in vitamin B12 uptake, BtuC"/>
    <property type="match status" value="1"/>
</dbReference>
<accession>A0A1M6UNS4</accession>
<dbReference type="EMBL" id="FRAP01000010">
    <property type="protein sequence ID" value="SHK70852.1"/>
    <property type="molecule type" value="Genomic_DNA"/>
</dbReference>
<feature type="transmembrane region" description="Helical" evidence="7">
    <location>
        <begin position="101"/>
        <end position="121"/>
    </location>
</feature>
<evidence type="ECO:0000256" key="6">
    <source>
        <dbReference type="RuleBase" id="RU003943"/>
    </source>
</evidence>
<evidence type="ECO:0000256" key="2">
    <source>
        <dbReference type="ARBA" id="ARBA00008034"/>
    </source>
</evidence>
<dbReference type="PANTHER" id="PTHR30477:SF0">
    <property type="entry name" value="METAL TRANSPORT SYSTEM MEMBRANE PROTEIN TM_0125-RELATED"/>
    <property type="match status" value="1"/>
</dbReference>